<dbReference type="EMBL" id="JAPQKP010000001">
    <property type="protein sequence ID" value="KAJ5209868.1"/>
    <property type="molecule type" value="Genomic_DNA"/>
</dbReference>
<dbReference type="Proteomes" id="UP001150879">
    <property type="component" value="Unassembled WGS sequence"/>
</dbReference>
<proteinExistence type="predicted"/>
<dbReference type="InterPro" id="IPR036404">
    <property type="entry name" value="Jacalin-like_lectin_dom_sf"/>
</dbReference>
<organism evidence="1 2">
    <name type="scientific">Penicillium cf. griseofulvum</name>
    <dbReference type="NCBI Taxonomy" id="2972120"/>
    <lineage>
        <taxon>Eukaryota</taxon>
        <taxon>Fungi</taxon>
        <taxon>Dikarya</taxon>
        <taxon>Ascomycota</taxon>
        <taxon>Pezizomycotina</taxon>
        <taxon>Eurotiomycetes</taxon>
        <taxon>Eurotiomycetidae</taxon>
        <taxon>Eurotiales</taxon>
        <taxon>Aspergillaceae</taxon>
        <taxon>Penicillium</taxon>
    </lineage>
</organism>
<evidence type="ECO:0000313" key="1">
    <source>
        <dbReference type="EMBL" id="KAJ5209868.1"/>
    </source>
</evidence>
<comment type="caution">
    <text evidence="1">The sequence shown here is derived from an EMBL/GenBank/DDBJ whole genome shotgun (WGS) entry which is preliminary data.</text>
</comment>
<reference evidence="1" key="2">
    <citation type="journal article" date="2023" name="IMA Fungus">
        <title>Comparative genomic study of the Penicillium genus elucidates a diverse pangenome and 15 lateral gene transfer events.</title>
        <authorList>
            <person name="Petersen C."/>
            <person name="Sorensen T."/>
            <person name="Nielsen M.R."/>
            <person name="Sondergaard T.E."/>
            <person name="Sorensen J.L."/>
            <person name="Fitzpatrick D.A."/>
            <person name="Frisvad J.C."/>
            <person name="Nielsen K.L."/>
        </authorList>
    </citation>
    <scope>NUCLEOTIDE SEQUENCE</scope>
    <source>
        <strain evidence="1">IBT 16849</strain>
    </source>
</reference>
<evidence type="ECO:0000313" key="2">
    <source>
        <dbReference type="Proteomes" id="UP001150879"/>
    </source>
</evidence>
<gene>
    <name evidence="1" type="ORF">N7472_000007</name>
</gene>
<accession>A0A9W9T548</accession>
<sequence>MPPNEVLPPTPPPEFPKAVAVNTWLLDLDDYFEEYPNATGGKGGSGKIQCAVRVILSLPKKEPWMKNFESWYRAEVNNKLRDWNLFKKKLSEHLIGKYWYIDFLKDFATYTQGKDDIDRYIATMTDFGLILMARVERDEDGNETEAHKWMRNIFKQYLVFRANPEIWQKLVKDKYFCDLLESDANNREEIVYFLRSAAGTSGGPRPDPIQKYTSSNWVGSGQGSIWSHLEMLPSDPQDLGNLKSVEVKCGQPADNVLWIQQLSVRFASNSQPIVLTDPKSEGKATKQDQLVSVNGYLESVTVYSKAGGIIGLAFTDSTGTRTTIGRQNTSEMTLSKNKHRIVGFSIGNGQGPSEGPWTTYVTTSFAVIYAPI</sequence>
<dbReference type="SUPFAM" id="SSF51101">
    <property type="entry name" value="Mannose-binding lectins"/>
    <property type="match status" value="1"/>
</dbReference>
<protein>
    <submittedName>
        <fullName evidence="1">Uncharacterized protein</fullName>
    </submittedName>
</protein>
<reference evidence="1" key="1">
    <citation type="submission" date="2022-11" db="EMBL/GenBank/DDBJ databases">
        <authorList>
            <person name="Petersen C."/>
        </authorList>
    </citation>
    <scope>NUCLEOTIDE SEQUENCE</scope>
    <source>
        <strain evidence="1">IBT 16849</strain>
    </source>
</reference>
<name>A0A9W9T548_9EURO</name>
<dbReference type="AlphaFoldDB" id="A0A9W9T548"/>
<keyword evidence="2" id="KW-1185">Reference proteome</keyword>